<dbReference type="InterPro" id="IPR016102">
    <property type="entry name" value="Succinyl-CoA_synth-like"/>
</dbReference>
<dbReference type="PROSITE" id="PS50975">
    <property type="entry name" value="ATP_GRASP"/>
    <property type="match status" value="1"/>
</dbReference>
<dbReference type="PANTHER" id="PTHR42793">
    <property type="entry name" value="COA BINDING DOMAIN CONTAINING PROTEIN"/>
    <property type="match status" value="1"/>
</dbReference>
<dbReference type="InterPro" id="IPR013815">
    <property type="entry name" value="ATP_grasp_subdomain_1"/>
</dbReference>
<dbReference type="PROSITE" id="PS51186">
    <property type="entry name" value="GNAT"/>
    <property type="match status" value="1"/>
</dbReference>
<dbReference type="InterPro" id="IPR036291">
    <property type="entry name" value="NAD(P)-bd_dom_sf"/>
</dbReference>
<evidence type="ECO:0000313" key="5">
    <source>
        <dbReference type="EMBL" id="HJF48824.1"/>
    </source>
</evidence>
<protein>
    <submittedName>
        <fullName evidence="5">GNAT family N-acetyltransferase</fullName>
        <ecNumber evidence="5">2.3.1.-</ecNumber>
    </submittedName>
</protein>
<sequence>MADRRDGLRSLRRRARGGTDAGPAYPAHWEADIALRDGSAAHLRPILPEDAEALQAFHQRQSEHSRYLRFFAPMPRLSERDLARFTTVDHRDRVAFVVLVGKDIVAVGRYDRTSPRSAEVAFNVADSRQGSGLGSVLLEHLAAAAREQGIDVFTAEVLPQNTKMIKVFTEAGFDVDRTLDDGVVMVSFRIDPTARSLAVMAEREHRAEARAMERLLHPESVLLVGVSSHRDSVGGRFLTALEGSGYAGTVHLVSREALELRGRRAWARISEVPGPVDLAVIALRPEACLDAVEECAEIGVRSVVIPTEGFADSERGRSLQRELVARIRRHGMRLLGPGSLGMLRTGDSPLSLSLAPHMPRAGRAALAGQSSALSAMLLAGTDARGIGLHEFVGVGNRADVSLNDTLQHWEDDEEVGVIGLALESMGNPRKFTRIARRLTRRTPLIVLRPPGSESHLPPGHDVRRSTLPRRALDQVLDSAGVVQTGGVDHLLDVVDGIERQGLPLGPRVGILSNTAALGASLRGAADRAGLRIVAENRSVPLSPDPRLIQRAFTTMAALGEVDLVIAGVLDAQGEDAEEVLRQMAIVARHSEVVLLVCVVTGSDRFDALRGRVRVDPQLPPVHATPFAVVRAASGLLEAALRPAADDEEPARREDVDRVAAREIAERLLRDHPGAGSPSDPGDRTGAEVEIEVGGEDVAALLAAYGIELLQGRRVADEDEALARAAEIGYPVALKSTDPVLRHRADLGGVRLGIPDAVQLRHAVQAMRKDLSYSSAPLEVQAMAPAGVPMVVRSVEDPSLGPVLSLSVAGDATDLLDDIAYAIPPFSEAGAHRLVDAPASAVKLRGTRGLPPADRDALADLVVRVGLLAEDLPELAFLELYPVLVSQHGLTVVGAGARLAPAPNRTDGARRTLSGPPGA</sequence>
<dbReference type="Gene3D" id="3.40.50.261">
    <property type="entry name" value="Succinyl-CoA synthetase domains"/>
    <property type="match status" value="1"/>
</dbReference>
<dbReference type="SUPFAM" id="SSF55729">
    <property type="entry name" value="Acyl-CoA N-acyltransferases (Nat)"/>
    <property type="match status" value="1"/>
</dbReference>
<dbReference type="InterPro" id="IPR003781">
    <property type="entry name" value="CoA-bd"/>
</dbReference>
<feature type="domain" description="ATP-grasp" evidence="3">
    <location>
        <begin position="698"/>
        <end position="734"/>
    </location>
</feature>
<dbReference type="InterPro" id="IPR000182">
    <property type="entry name" value="GNAT_dom"/>
</dbReference>
<dbReference type="EMBL" id="DYWO01000104">
    <property type="protein sequence ID" value="HJF48824.1"/>
    <property type="molecule type" value="Genomic_DNA"/>
</dbReference>
<keyword evidence="5" id="KW-0808">Transferase</keyword>
<dbReference type="GO" id="GO:0016747">
    <property type="term" value="F:acyltransferase activity, transferring groups other than amino-acyl groups"/>
    <property type="evidence" value="ECO:0007669"/>
    <property type="project" value="InterPro"/>
</dbReference>
<dbReference type="Gene3D" id="3.30.1490.20">
    <property type="entry name" value="ATP-grasp fold, A domain"/>
    <property type="match status" value="1"/>
</dbReference>
<name>A0A921GME8_9MICO</name>
<comment type="caution">
    <text evidence="5">The sequence shown here is derived from an EMBL/GenBank/DDBJ whole genome shotgun (WGS) entry which is preliminary data.</text>
</comment>
<dbReference type="SUPFAM" id="SSF51735">
    <property type="entry name" value="NAD(P)-binding Rossmann-fold domains"/>
    <property type="match status" value="1"/>
</dbReference>
<accession>A0A921GME8</accession>
<gene>
    <name evidence="5" type="ORF">K8W24_03350</name>
</gene>
<dbReference type="GO" id="GO:0005524">
    <property type="term" value="F:ATP binding"/>
    <property type="evidence" value="ECO:0007669"/>
    <property type="project" value="UniProtKB-UniRule"/>
</dbReference>
<keyword evidence="1" id="KW-0547">Nucleotide-binding</keyword>
<dbReference type="AlphaFoldDB" id="A0A921GME8"/>
<dbReference type="GO" id="GO:0046872">
    <property type="term" value="F:metal ion binding"/>
    <property type="evidence" value="ECO:0007669"/>
    <property type="project" value="InterPro"/>
</dbReference>
<organism evidence="5 6">
    <name type="scientific">Brachybacterium paraconglomeratum</name>
    <dbReference type="NCBI Taxonomy" id="173362"/>
    <lineage>
        <taxon>Bacteria</taxon>
        <taxon>Bacillati</taxon>
        <taxon>Actinomycetota</taxon>
        <taxon>Actinomycetes</taxon>
        <taxon>Micrococcales</taxon>
        <taxon>Dermabacteraceae</taxon>
        <taxon>Brachybacterium</taxon>
    </lineage>
</organism>
<dbReference type="Proteomes" id="UP000775129">
    <property type="component" value="Unassembled WGS sequence"/>
</dbReference>
<feature type="domain" description="N-acetyltransferase" evidence="4">
    <location>
        <begin position="41"/>
        <end position="195"/>
    </location>
</feature>
<evidence type="ECO:0000259" key="4">
    <source>
        <dbReference type="PROSITE" id="PS51186"/>
    </source>
</evidence>
<dbReference type="CDD" id="cd04301">
    <property type="entry name" value="NAT_SF"/>
    <property type="match status" value="1"/>
</dbReference>
<dbReference type="InterPro" id="IPR032875">
    <property type="entry name" value="Succ_CoA_lig_flav_dom"/>
</dbReference>
<evidence type="ECO:0000313" key="6">
    <source>
        <dbReference type="Proteomes" id="UP000775129"/>
    </source>
</evidence>
<dbReference type="SUPFAM" id="SSF56059">
    <property type="entry name" value="Glutathione synthetase ATP-binding domain-like"/>
    <property type="match status" value="1"/>
</dbReference>
<dbReference type="InterPro" id="IPR016181">
    <property type="entry name" value="Acyl_CoA_acyltransferase"/>
</dbReference>
<dbReference type="Gene3D" id="3.30.470.20">
    <property type="entry name" value="ATP-grasp fold, B domain"/>
    <property type="match status" value="1"/>
</dbReference>
<evidence type="ECO:0000259" key="3">
    <source>
        <dbReference type="PROSITE" id="PS50975"/>
    </source>
</evidence>
<feature type="region of interest" description="Disordered" evidence="2">
    <location>
        <begin position="1"/>
        <end position="23"/>
    </location>
</feature>
<dbReference type="Pfam" id="PF13549">
    <property type="entry name" value="ATP-grasp_5"/>
    <property type="match status" value="1"/>
</dbReference>
<dbReference type="SMART" id="SM00881">
    <property type="entry name" value="CoA_binding"/>
    <property type="match status" value="1"/>
</dbReference>
<feature type="region of interest" description="Disordered" evidence="2">
    <location>
        <begin position="666"/>
        <end position="685"/>
    </location>
</feature>
<proteinExistence type="predicted"/>
<dbReference type="Pfam" id="PF13380">
    <property type="entry name" value="CoA_binding_2"/>
    <property type="match status" value="1"/>
</dbReference>
<dbReference type="EC" id="2.3.1.-" evidence="5"/>
<reference evidence="5" key="2">
    <citation type="submission" date="2021-09" db="EMBL/GenBank/DDBJ databases">
        <authorList>
            <person name="Gilroy R."/>
        </authorList>
    </citation>
    <scope>NUCLEOTIDE SEQUENCE</scope>
    <source>
        <strain evidence="5">1647</strain>
    </source>
</reference>
<dbReference type="Pfam" id="PF13607">
    <property type="entry name" value="Succ_CoA_lig"/>
    <property type="match status" value="1"/>
</dbReference>
<reference evidence="5" key="1">
    <citation type="journal article" date="2021" name="PeerJ">
        <title>Extensive microbial diversity within the chicken gut microbiome revealed by metagenomics and culture.</title>
        <authorList>
            <person name="Gilroy R."/>
            <person name="Ravi A."/>
            <person name="Getino M."/>
            <person name="Pursley I."/>
            <person name="Horton D.L."/>
            <person name="Alikhan N.F."/>
            <person name="Baker D."/>
            <person name="Gharbi K."/>
            <person name="Hall N."/>
            <person name="Watson M."/>
            <person name="Adriaenssens E.M."/>
            <person name="Foster-Nyarko E."/>
            <person name="Jarju S."/>
            <person name="Secka A."/>
            <person name="Antonio M."/>
            <person name="Oren A."/>
            <person name="Chaudhuri R.R."/>
            <person name="La Ragione R."/>
            <person name="Hildebrand F."/>
            <person name="Pallen M.J."/>
        </authorList>
    </citation>
    <scope>NUCLEOTIDE SEQUENCE</scope>
    <source>
        <strain evidence="5">1647</strain>
    </source>
</reference>
<dbReference type="Gene3D" id="3.40.630.30">
    <property type="match status" value="1"/>
</dbReference>
<keyword evidence="1" id="KW-0067">ATP-binding</keyword>
<dbReference type="SUPFAM" id="SSF52210">
    <property type="entry name" value="Succinyl-CoA synthetase domains"/>
    <property type="match status" value="2"/>
</dbReference>
<keyword evidence="5" id="KW-0012">Acyltransferase</keyword>
<dbReference type="Pfam" id="PF00583">
    <property type="entry name" value="Acetyltransf_1"/>
    <property type="match status" value="1"/>
</dbReference>
<dbReference type="Gene3D" id="3.40.50.720">
    <property type="entry name" value="NAD(P)-binding Rossmann-like Domain"/>
    <property type="match status" value="1"/>
</dbReference>
<evidence type="ECO:0000256" key="2">
    <source>
        <dbReference type="SAM" id="MobiDB-lite"/>
    </source>
</evidence>
<dbReference type="PANTHER" id="PTHR42793:SF1">
    <property type="entry name" value="PEPTIDYL-LYSINE N-ACETYLTRANSFERASE PATZ"/>
    <property type="match status" value="1"/>
</dbReference>
<evidence type="ECO:0000256" key="1">
    <source>
        <dbReference type="PROSITE-ProRule" id="PRU00409"/>
    </source>
</evidence>
<dbReference type="InterPro" id="IPR011761">
    <property type="entry name" value="ATP-grasp"/>
</dbReference>